<feature type="transmembrane region" description="Helical" evidence="1">
    <location>
        <begin position="165"/>
        <end position="183"/>
    </location>
</feature>
<feature type="transmembrane region" description="Helical" evidence="1">
    <location>
        <begin position="295"/>
        <end position="313"/>
    </location>
</feature>
<feature type="transmembrane region" description="Helical" evidence="1">
    <location>
        <begin position="270"/>
        <end position="289"/>
    </location>
</feature>
<feature type="transmembrane region" description="Helical" evidence="1">
    <location>
        <begin position="45"/>
        <end position="66"/>
    </location>
</feature>
<dbReference type="RefSeq" id="WP_269878689.1">
    <property type="nucleotide sequence ID" value="NZ_JAPZVM010000011.1"/>
</dbReference>
<feature type="transmembrane region" description="Helical" evidence="1">
    <location>
        <begin position="138"/>
        <end position="156"/>
    </location>
</feature>
<accession>A0ABT4PJZ7</accession>
<evidence type="ECO:0000313" key="4">
    <source>
        <dbReference type="Proteomes" id="UP001141933"/>
    </source>
</evidence>
<organism evidence="3 4">
    <name type="scientific">Phocaeicola acetigenes</name>
    <dbReference type="NCBI Taxonomy" id="3016083"/>
    <lineage>
        <taxon>Bacteria</taxon>
        <taxon>Pseudomonadati</taxon>
        <taxon>Bacteroidota</taxon>
        <taxon>Bacteroidia</taxon>
        <taxon>Bacteroidales</taxon>
        <taxon>Bacteroidaceae</taxon>
        <taxon>Phocaeicola</taxon>
    </lineage>
</organism>
<dbReference type="Pfam" id="PF14378">
    <property type="entry name" value="PAP2_3"/>
    <property type="match status" value="1"/>
</dbReference>
<keyword evidence="1" id="KW-1133">Transmembrane helix</keyword>
<dbReference type="InterPro" id="IPR026841">
    <property type="entry name" value="Aur1/Ipt1"/>
</dbReference>
<protein>
    <submittedName>
        <fullName evidence="3">Phosphatase PAP2 family protein</fullName>
    </submittedName>
</protein>
<dbReference type="SUPFAM" id="SSF48317">
    <property type="entry name" value="Acid phosphatase/Vanadium-dependent haloperoxidase"/>
    <property type="match status" value="1"/>
</dbReference>
<dbReference type="Gene3D" id="1.20.144.10">
    <property type="entry name" value="Phosphatidic acid phosphatase type 2/haloperoxidase"/>
    <property type="match status" value="1"/>
</dbReference>
<sequence length="326" mass="37987">MAVKINLFERVDSGKGLFAVETISLIYNALTTILILILYPRMDHPGMMLLERAGIVVLTFVLIFLYQAVPCRLTAFIRMLVQMSLLAYWYPDTFEFNRLFPNLDYLFAHAEQFLFGCQPAVEFSKHLPSIWFSEPFNMGYFFYYPMMFIVVVYYFLKRFEWFEKICFVLVTSFFIYYLIYILLPVAGPQFYFPAIGMDKVNACIFPPIGDYFNLNDYLIPGPGFDHGFFFNLVEASQEVGERPTAAFPSSHVGISTIVMIMSWRVNRKLTYLLTPFYLLLCGATVYIQAHYLIDAIVGFISAFFVYHLATLMYKRWFISPVFKLMG</sequence>
<dbReference type="Proteomes" id="UP001141933">
    <property type="component" value="Unassembled WGS sequence"/>
</dbReference>
<keyword evidence="4" id="KW-1185">Reference proteome</keyword>
<gene>
    <name evidence="3" type="ORF">O6P32_11750</name>
</gene>
<evidence type="ECO:0000259" key="2">
    <source>
        <dbReference type="Pfam" id="PF14378"/>
    </source>
</evidence>
<evidence type="ECO:0000313" key="3">
    <source>
        <dbReference type="EMBL" id="MCZ8373370.1"/>
    </source>
</evidence>
<keyword evidence="1" id="KW-0812">Transmembrane</keyword>
<name>A0ABT4PJZ7_9BACT</name>
<reference evidence="3" key="1">
    <citation type="submission" date="2022-12" db="EMBL/GenBank/DDBJ databases">
        <title>Phocaeicola acetigenes sp. nov., isolated feces from a healthy human.</title>
        <authorList>
            <person name="Do H."/>
            <person name="Ha Y.B."/>
            <person name="Kim J.-S."/>
            <person name="Suh M.K."/>
            <person name="Kim H.S."/>
            <person name="Lee J.-S."/>
        </authorList>
    </citation>
    <scope>NUCLEOTIDE SEQUENCE</scope>
    <source>
        <strain evidence="3">KGMB11183</strain>
    </source>
</reference>
<proteinExistence type="predicted"/>
<dbReference type="EMBL" id="JAPZVM010000011">
    <property type="protein sequence ID" value="MCZ8373370.1"/>
    <property type="molecule type" value="Genomic_DNA"/>
</dbReference>
<comment type="caution">
    <text evidence="3">The sequence shown here is derived from an EMBL/GenBank/DDBJ whole genome shotgun (WGS) entry which is preliminary data.</text>
</comment>
<feature type="transmembrane region" description="Helical" evidence="1">
    <location>
        <begin position="16"/>
        <end position="39"/>
    </location>
</feature>
<dbReference type="InterPro" id="IPR036938">
    <property type="entry name" value="PAP2/HPO_sf"/>
</dbReference>
<feature type="domain" description="Inositolphosphotransferase Aur1/Ipt1" evidence="2">
    <location>
        <begin position="113"/>
        <end position="306"/>
    </location>
</feature>
<keyword evidence="1" id="KW-0472">Membrane</keyword>
<evidence type="ECO:0000256" key="1">
    <source>
        <dbReference type="SAM" id="Phobius"/>
    </source>
</evidence>